<keyword evidence="1" id="KW-0560">Oxidoreductase</keyword>
<dbReference type="AlphaFoldDB" id="P77946"/>
<name>P77946_9CREN</name>
<accession>P77946</accession>
<dbReference type="PIR" id="T45165">
    <property type="entry name" value="T45165"/>
</dbReference>
<evidence type="ECO:0000313" key="1">
    <source>
        <dbReference type="EMBL" id="CAA70252.1"/>
    </source>
</evidence>
<protein>
    <submittedName>
        <fullName evidence="1">Succinate dehydrogenase subunit D</fullName>
        <ecNumber evidence="1">1.3.99.1</ecNumber>
    </submittedName>
</protein>
<gene>
    <name evidence="1" type="primary">dshD</name>
</gene>
<dbReference type="EMBL" id="Y09041">
    <property type="protein sequence ID" value="CAA70252.1"/>
    <property type="molecule type" value="Genomic_DNA"/>
</dbReference>
<sequence>MSVEENISNVITKIGGDVKRNWYPVSERPGKEPFAKEIEYTVGDLYSGKIHLRNEGDIYVFVVSKYVFNWKEKTKDLKIKGELIDAAGGLMWIREENEKSLEEDMKFLRDYVNSAKSSSSQH</sequence>
<dbReference type="GO" id="GO:0016491">
    <property type="term" value="F:oxidoreductase activity"/>
    <property type="evidence" value="ECO:0007669"/>
    <property type="project" value="UniProtKB-KW"/>
</dbReference>
<dbReference type="BRENDA" id="1.3.5.1">
    <property type="organism ID" value="6160"/>
</dbReference>
<reference evidence="1" key="1">
    <citation type="journal article" date="1997" name="J. Bacteriol.">
        <title>A succinate dehydrogenase with novel structure and properties from the hyperthermophilic archaeon Sulfolobus acidocaldarius: genetic and biophysical characterization.</title>
        <authorList>
            <person name="Janssen S."/>
            <person name="Schafer G."/>
            <person name="Anemuller S."/>
            <person name="Moll R."/>
        </authorList>
    </citation>
    <scope>NUCLEOTIDE SEQUENCE</scope>
    <source>
        <strain evidence="1">DSM 639</strain>
    </source>
</reference>
<proteinExistence type="predicted"/>
<dbReference type="EC" id="1.3.99.1" evidence="1"/>
<organism evidence="1">
    <name type="scientific">Sulfolobus acidocaldarius</name>
    <dbReference type="NCBI Taxonomy" id="2285"/>
    <lineage>
        <taxon>Archaea</taxon>
        <taxon>Thermoproteota</taxon>
        <taxon>Thermoprotei</taxon>
        <taxon>Sulfolobales</taxon>
        <taxon>Sulfolobaceae</taxon>
        <taxon>Sulfolobus</taxon>
    </lineage>
</organism>